<protein>
    <submittedName>
        <fullName evidence="1">Uncharacterized protein</fullName>
    </submittedName>
</protein>
<dbReference type="Proteomes" id="UP000069771">
    <property type="component" value="Chromosome"/>
</dbReference>
<name>A0A140DY32_9FIRM</name>
<evidence type="ECO:0000313" key="2">
    <source>
        <dbReference type="Proteomes" id="UP000069771"/>
    </source>
</evidence>
<dbReference type="EMBL" id="CP011391">
    <property type="protein sequence ID" value="AMK55559.1"/>
    <property type="molecule type" value="Genomic_DNA"/>
</dbReference>
<reference evidence="1 2" key="1">
    <citation type="journal article" date="2016" name="Gut Pathog.">
        <title>Whole genome sequencing of "Faecalibaculum rodentium" ALO17, isolated from C57BL/6J laboratory mouse feces.</title>
        <authorList>
            <person name="Lim S."/>
            <person name="Chang D.H."/>
            <person name="Ahn S."/>
            <person name="Kim B.C."/>
        </authorList>
    </citation>
    <scope>NUCLEOTIDE SEQUENCE [LARGE SCALE GENOMIC DNA]</scope>
    <source>
        <strain evidence="1 2">Alo17</strain>
    </source>
</reference>
<sequence length="40" mass="4977">MKRKCGISVLQETRWIEEKKDRRYDERVKSKEVQSHERVD</sequence>
<proteinExistence type="predicted"/>
<accession>A0A140DY32</accession>
<gene>
    <name evidence="1" type="ORF">AALO17_24250</name>
</gene>
<dbReference type="KEGG" id="fro:AALO17_24250"/>
<keyword evidence="2" id="KW-1185">Reference proteome</keyword>
<organism evidence="1 2">
    <name type="scientific">Faecalibaculum rodentium</name>
    <dbReference type="NCBI Taxonomy" id="1702221"/>
    <lineage>
        <taxon>Bacteria</taxon>
        <taxon>Bacillati</taxon>
        <taxon>Bacillota</taxon>
        <taxon>Erysipelotrichia</taxon>
        <taxon>Erysipelotrichales</taxon>
        <taxon>Erysipelotrichaceae</taxon>
        <taxon>Faecalibaculum</taxon>
    </lineage>
</organism>
<dbReference type="AlphaFoldDB" id="A0A140DY32"/>
<evidence type="ECO:0000313" key="1">
    <source>
        <dbReference type="EMBL" id="AMK55559.1"/>
    </source>
</evidence>